<keyword evidence="3" id="KW-1185">Reference proteome</keyword>
<gene>
    <name evidence="2" type="ORF">WMSIL1_LOCUS3090</name>
</gene>
<feature type="region of interest" description="Disordered" evidence="1">
    <location>
        <begin position="219"/>
        <end position="247"/>
    </location>
</feature>
<organism evidence="2 3">
    <name type="scientific">Hymenolepis diminuta</name>
    <name type="common">Rat tapeworm</name>
    <dbReference type="NCBI Taxonomy" id="6216"/>
    <lineage>
        <taxon>Eukaryota</taxon>
        <taxon>Metazoa</taxon>
        <taxon>Spiralia</taxon>
        <taxon>Lophotrochozoa</taxon>
        <taxon>Platyhelminthes</taxon>
        <taxon>Cestoda</taxon>
        <taxon>Eucestoda</taxon>
        <taxon>Cyclophyllidea</taxon>
        <taxon>Hymenolepididae</taxon>
        <taxon>Hymenolepis</taxon>
    </lineage>
</organism>
<dbReference type="AlphaFoldDB" id="A0A564Y5A4"/>
<proteinExistence type="predicted"/>
<sequence length="267" mass="31109">MTVKTPNSDSQKKKSEIANRILVNELDPQTFQNSISDREWLKALGKDDEELPHCRFKLYNQICESYKMWEKANNYYLKAFPHHFVSTERSTIHLNISDEIKMNGPSSPYEEKENVETSMQNLLLYLEEEHLKHNSSTDSMKPLCESSSETNHVEEEDYELENVPVVGKPSKPINLGVPYESKELREELWGNKDENCQINHKYILYGRICEAFEQYNRYRKSPTPPEETVEKVEPGQQENPKPSSNPTIDVLKLLHEEITISADEEDK</sequence>
<accession>A0A564Y5A4</accession>
<protein>
    <submittedName>
        <fullName evidence="2">Uncharacterized protein</fullName>
    </submittedName>
</protein>
<evidence type="ECO:0000256" key="1">
    <source>
        <dbReference type="SAM" id="MobiDB-lite"/>
    </source>
</evidence>
<feature type="compositionally biased region" description="Polar residues" evidence="1">
    <location>
        <begin position="236"/>
        <end position="247"/>
    </location>
</feature>
<dbReference type="EMBL" id="CABIJS010000089">
    <property type="protein sequence ID" value="VUZ42487.1"/>
    <property type="molecule type" value="Genomic_DNA"/>
</dbReference>
<dbReference type="Proteomes" id="UP000321570">
    <property type="component" value="Unassembled WGS sequence"/>
</dbReference>
<name>A0A564Y5A4_HYMDI</name>
<evidence type="ECO:0000313" key="3">
    <source>
        <dbReference type="Proteomes" id="UP000321570"/>
    </source>
</evidence>
<reference evidence="2 3" key="1">
    <citation type="submission" date="2019-07" db="EMBL/GenBank/DDBJ databases">
        <authorList>
            <person name="Jastrzebski P J."/>
            <person name="Paukszto L."/>
            <person name="Jastrzebski P J."/>
        </authorList>
    </citation>
    <scope>NUCLEOTIDE SEQUENCE [LARGE SCALE GENOMIC DNA]</scope>
    <source>
        <strain evidence="2 3">WMS-il1</strain>
    </source>
</reference>
<evidence type="ECO:0000313" key="2">
    <source>
        <dbReference type="EMBL" id="VUZ42487.1"/>
    </source>
</evidence>